<feature type="region of interest" description="Disordered" evidence="3">
    <location>
        <begin position="1"/>
        <end position="27"/>
    </location>
</feature>
<evidence type="ECO:0000313" key="5">
    <source>
        <dbReference type="EMBL" id="KAF7281278.1"/>
    </source>
</evidence>
<evidence type="ECO:0000313" key="6">
    <source>
        <dbReference type="Proteomes" id="UP000625711"/>
    </source>
</evidence>
<dbReference type="OrthoDB" id="264785at2759"/>
<dbReference type="PANTHER" id="PTHR32083:SF0">
    <property type="entry name" value="CILIA AND FLAGELLA-ASSOCIATED PROTEIN 58"/>
    <property type="match status" value="1"/>
</dbReference>
<dbReference type="EMBL" id="JAACXV010000248">
    <property type="protein sequence ID" value="KAF7281278.1"/>
    <property type="molecule type" value="Genomic_DNA"/>
</dbReference>
<reference evidence="5" key="1">
    <citation type="submission" date="2020-08" db="EMBL/GenBank/DDBJ databases">
        <title>Genome sequencing and assembly of the red palm weevil Rhynchophorus ferrugineus.</title>
        <authorList>
            <person name="Dias G.B."/>
            <person name="Bergman C.M."/>
            <person name="Manee M."/>
        </authorList>
    </citation>
    <scope>NUCLEOTIDE SEQUENCE</scope>
    <source>
        <strain evidence="5">AA-2017</strain>
        <tissue evidence="5">Whole larva</tissue>
    </source>
</reference>
<feature type="coiled-coil region" evidence="2">
    <location>
        <begin position="441"/>
        <end position="629"/>
    </location>
</feature>
<accession>A0A834MF32</accession>
<evidence type="ECO:0000256" key="3">
    <source>
        <dbReference type="SAM" id="MobiDB-lite"/>
    </source>
</evidence>
<dbReference type="GO" id="GO:0005856">
    <property type="term" value="C:cytoskeleton"/>
    <property type="evidence" value="ECO:0007669"/>
    <property type="project" value="TreeGrafter"/>
</dbReference>
<dbReference type="InterPro" id="IPR049270">
    <property type="entry name" value="CFAP58_CC"/>
</dbReference>
<proteinExistence type="predicted"/>
<protein>
    <recommendedName>
        <fullName evidence="4">Cilia- and flagella-associated protein 58 central coiled coil domain-containing protein</fullName>
    </recommendedName>
</protein>
<evidence type="ECO:0000256" key="1">
    <source>
        <dbReference type="ARBA" id="ARBA00023054"/>
    </source>
</evidence>
<keyword evidence="6" id="KW-1185">Reference proteome</keyword>
<gene>
    <name evidence="5" type="ORF">GWI33_004899</name>
</gene>
<organism evidence="5 6">
    <name type="scientific">Rhynchophorus ferrugineus</name>
    <name type="common">Red palm weevil</name>
    <name type="synonym">Curculio ferrugineus</name>
    <dbReference type="NCBI Taxonomy" id="354439"/>
    <lineage>
        <taxon>Eukaryota</taxon>
        <taxon>Metazoa</taxon>
        <taxon>Ecdysozoa</taxon>
        <taxon>Arthropoda</taxon>
        <taxon>Hexapoda</taxon>
        <taxon>Insecta</taxon>
        <taxon>Pterygota</taxon>
        <taxon>Neoptera</taxon>
        <taxon>Endopterygota</taxon>
        <taxon>Coleoptera</taxon>
        <taxon>Polyphaga</taxon>
        <taxon>Cucujiformia</taxon>
        <taxon>Curculionidae</taxon>
        <taxon>Dryophthorinae</taxon>
        <taxon>Rhynchophorus</taxon>
    </lineage>
</organism>
<feature type="domain" description="Cilia- and flagella-associated protein 58 central coiled coil" evidence="4">
    <location>
        <begin position="382"/>
        <end position="682"/>
    </location>
</feature>
<dbReference type="Pfam" id="PF21771">
    <property type="entry name" value="CFAP58_CC"/>
    <property type="match status" value="1"/>
</dbReference>
<sequence>MEESDFSDNPDEGEGGNEEALDPNNPEHAFSIIERDYNKTVNELELNPDTAHFADDFNKLFEAFFQTYTKQKDAEEQNADYSQTIKKNKSQLEAAFKLAEEDKTTIDTLKQEIDKAWKLADAAHAREQLAQEIIDNLRAQVENLNAEIEFKNKMNQDTDEVGELSKHKDGLERERDKLLNEVTQLTTKLNNALSYQEELEKKNSEADLRLNEVSGQLEDQSAEISRVKRAKEKLEADVFELRYKVEDKDASIHEMNTVINEQSKRITRLEQDVKDQKTINDKIQKEYDQNVTKTAKLQDDYNNALFEIDKGKKQFQEKLIDIKASEDEVLRLKNDISKVMKLKDILEKKVLSSNQEKDELTMEKANMRQRIAILEREIDDYKRFADEDKRAIDTVNKEKDILNKNIQRQQAVARDQLKLIQIQDQSKKKLELELDTFFIESGKQKKQIHQLELERDRLAEEQQELTKTIEDNLDDIREKKGHIFDLKKTITENENKIRQQQNVYEAIRADRNSLQKVLQEATAECGELRRKLKIVFHQTEQLKEDISVKEKLLIKDENIMRKITKEKENLKIEVMSGLNQIRALKEEIKEQKEEEKRLHKAILDQERSLREQQKDLEQLMNERDVLGSQLVRRNDEIALLNEKIKILQSTLCRGETQYDQRLEDIKLLKIEVKRLRQKKMLMSKSMNNMTDLRQEIFHLERDLTKSRLKCKALEQEMQNPLNIHRWRKLEGSDPEVLDLLQKIKILQKRLLQQASQGIERERQLKEAERLYLNLRQVLAKQPGPGLQDELTKTKRALKLRGDKLKCLVSELNMAELKAAEYKTDLQRLTEELAELKRKNLEDKRAMRTNCPPIEACHENTNPAGAGAVRFSGGGFRMSVPKVLTKQESVAQQKQL</sequence>
<evidence type="ECO:0000259" key="4">
    <source>
        <dbReference type="Pfam" id="PF21771"/>
    </source>
</evidence>
<feature type="coiled-coil region" evidence="2">
    <location>
        <begin position="658"/>
        <end position="716"/>
    </location>
</feature>
<dbReference type="Gene3D" id="1.20.5.340">
    <property type="match status" value="1"/>
</dbReference>
<name>A0A834MF32_RHYFE</name>
<evidence type="ECO:0000256" key="2">
    <source>
        <dbReference type="SAM" id="Coils"/>
    </source>
</evidence>
<comment type="caution">
    <text evidence="5">The sequence shown here is derived from an EMBL/GenBank/DDBJ whole genome shotgun (WGS) entry which is preliminary data.</text>
</comment>
<keyword evidence="1 2" id="KW-0175">Coiled coil</keyword>
<dbReference type="Proteomes" id="UP000625711">
    <property type="component" value="Unassembled WGS sequence"/>
</dbReference>
<dbReference type="AlphaFoldDB" id="A0A834MF32"/>
<feature type="coiled-coil region" evidence="2">
    <location>
        <begin position="343"/>
        <end position="412"/>
    </location>
</feature>
<feature type="coiled-coil region" evidence="2">
    <location>
        <begin position="127"/>
        <end position="286"/>
    </location>
</feature>
<feature type="coiled-coil region" evidence="2">
    <location>
        <begin position="804"/>
        <end position="845"/>
    </location>
</feature>
<feature type="compositionally biased region" description="Acidic residues" evidence="3">
    <location>
        <begin position="1"/>
        <end position="21"/>
    </location>
</feature>
<dbReference type="PANTHER" id="PTHR32083">
    <property type="entry name" value="CILIA AND FLAGELLA-ASSOCIATED PROTEIN 58-RELATED"/>
    <property type="match status" value="1"/>
</dbReference>